<protein>
    <recommendedName>
        <fullName evidence="3">Ternary complex factor MIP1 leucine-zipper domain-containing protein</fullName>
    </recommendedName>
</protein>
<dbReference type="OrthoDB" id="1552400at2759"/>
<accession>A0A5N5GLH0</accession>
<dbReference type="Pfam" id="PF14389">
    <property type="entry name" value="Lzipper-MIP1"/>
    <property type="match status" value="1"/>
</dbReference>
<gene>
    <name evidence="4" type="ORF">D8674_021289</name>
</gene>
<evidence type="ECO:0000313" key="4">
    <source>
        <dbReference type="EMBL" id="KAB2614701.1"/>
    </source>
</evidence>
<evidence type="ECO:0000313" key="5">
    <source>
        <dbReference type="Proteomes" id="UP000327157"/>
    </source>
</evidence>
<dbReference type="AlphaFoldDB" id="A0A5N5GLH0"/>
<reference evidence="5" key="2">
    <citation type="submission" date="2019-10" db="EMBL/GenBank/DDBJ databases">
        <title>A de novo genome assembly of a pear dwarfing rootstock.</title>
        <authorList>
            <person name="Wang F."/>
            <person name="Wang J."/>
            <person name="Li S."/>
            <person name="Zhang Y."/>
            <person name="Fang M."/>
            <person name="Ma L."/>
            <person name="Zhao Y."/>
            <person name="Jiang S."/>
        </authorList>
    </citation>
    <scope>NUCLEOTIDE SEQUENCE [LARGE SCALE GENOMIC DNA]</scope>
</reference>
<evidence type="ECO:0000259" key="3">
    <source>
        <dbReference type="Pfam" id="PF14389"/>
    </source>
</evidence>
<reference evidence="4 5" key="1">
    <citation type="submission" date="2019-09" db="EMBL/GenBank/DDBJ databases">
        <authorList>
            <person name="Ou C."/>
        </authorList>
    </citation>
    <scope>NUCLEOTIDE SEQUENCE [LARGE SCALE GENOMIC DNA]</scope>
    <source>
        <strain evidence="4">S2</strain>
        <tissue evidence="4">Leaf</tissue>
    </source>
</reference>
<sequence length="95" mass="11106">MASPGDLSVRTPSDIRKKKLSGQRKKEELEREVSLLKRMLHQEEKVHEVLDQVHNRKNGDSAISIPRFLPPKVFIFFLLSYLMRLTFLCMGFFDS</sequence>
<feature type="domain" description="Ternary complex factor MIP1 leucine-zipper" evidence="3">
    <location>
        <begin position="22"/>
        <end position="73"/>
    </location>
</feature>
<organism evidence="4 5">
    <name type="scientific">Pyrus ussuriensis x Pyrus communis</name>
    <dbReference type="NCBI Taxonomy" id="2448454"/>
    <lineage>
        <taxon>Eukaryota</taxon>
        <taxon>Viridiplantae</taxon>
        <taxon>Streptophyta</taxon>
        <taxon>Embryophyta</taxon>
        <taxon>Tracheophyta</taxon>
        <taxon>Spermatophyta</taxon>
        <taxon>Magnoliopsida</taxon>
        <taxon>eudicotyledons</taxon>
        <taxon>Gunneridae</taxon>
        <taxon>Pentapetalae</taxon>
        <taxon>rosids</taxon>
        <taxon>fabids</taxon>
        <taxon>Rosales</taxon>
        <taxon>Rosaceae</taxon>
        <taxon>Amygdaloideae</taxon>
        <taxon>Maleae</taxon>
        <taxon>Pyrus</taxon>
    </lineage>
</organism>
<evidence type="ECO:0000256" key="2">
    <source>
        <dbReference type="SAM" id="Phobius"/>
    </source>
</evidence>
<dbReference type="Proteomes" id="UP000327157">
    <property type="component" value="Chromosome 3"/>
</dbReference>
<feature type="transmembrane region" description="Helical" evidence="2">
    <location>
        <begin position="73"/>
        <end position="93"/>
    </location>
</feature>
<reference evidence="4 5" key="3">
    <citation type="submission" date="2019-11" db="EMBL/GenBank/DDBJ databases">
        <title>A de novo genome assembly of a pear dwarfing rootstock.</title>
        <authorList>
            <person name="Wang F."/>
            <person name="Wang J."/>
            <person name="Li S."/>
            <person name="Zhang Y."/>
            <person name="Fang M."/>
            <person name="Ma L."/>
            <person name="Zhao Y."/>
            <person name="Jiang S."/>
        </authorList>
    </citation>
    <scope>NUCLEOTIDE SEQUENCE [LARGE SCALE GENOMIC DNA]</scope>
    <source>
        <strain evidence="4">S2</strain>
        <tissue evidence="4">Leaf</tissue>
    </source>
</reference>
<keyword evidence="5" id="KW-1185">Reference proteome</keyword>
<keyword evidence="2" id="KW-1133">Transmembrane helix</keyword>
<dbReference type="InterPro" id="IPR025757">
    <property type="entry name" value="MIP1_Leuzipper"/>
</dbReference>
<dbReference type="EMBL" id="SMOL01000402">
    <property type="protein sequence ID" value="KAB2614701.1"/>
    <property type="molecule type" value="Genomic_DNA"/>
</dbReference>
<keyword evidence="2" id="KW-0472">Membrane</keyword>
<feature type="region of interest" description="Disordered" evidence="1">
    <location>
        <begin position="1"/>
        <end position="26"/>
    </location>
</feature>
<evidence type="ECO:0000256" key="1">
    <source>
        <dbReference type="SAM" id="MobiDB-lite"/>
    </source>
</evidence>
<comment type="caution">
    <text evidence="4">The sequence shown here is derived from an EMBL/GenBank/DDBJ whole genome shotgun (WGS) entry which is preliminary data.</text>
</comment>
<proteinExistence type="predicted"/>
<keyword evidence="2" id="KW-0812">Transmembrane</keyword>
<name>A0A5N5GLH0_9ROSA</name>